<comment type="caution">
    <text evidence="2">The sequence shown here is derived from an EMBL/GenBank/DDBJ whole genome shotgun (WGS) entry which is preliminary data.</text>
</comment>
<evidence type="ECO:0008006" key="4">
    <source>
        <dbReference type="Google" id="ProtNLM"/>
    </source>
</evidence>
<accession>A0A3R6ZK24</accession>
<organism evidence="2 3">
    <name type="scientific">Aphanomyces invadans</name>
    <dbReference type="NCBI Taxonomy" id="157072"/>
    <lineage>
        <taxon>Eukaryota</taxon>
        <taxon>Sar</taxon>
        <taxon>Stramenopiles</taxon>
        <taxon>Oomycota</taxon>
        <taxon>Saprolegniomycetes</taxon>
        <taxon>Saprolegniales</taxon>
        <taxon>Verrucalvaceae</taxon>
        <taxon>Aphanomyces</taxon>
    </lineage>
</organism>
<keyword evidence="3" id="KW-1185">Reference proteome</keyword>
<reference evidence="2 3" key="1">
    <citation type="submission" date="2018-08" db="EMBL/GenBank/DDBJ databases">
        <title>Aphanomyces genome sequencing and annotation.</title>
        <authorList>
            <person name="Minardi D."/>
            <person name="Oidtmann B."/>
            <person name="Van Der Giezen M."/>
            <person name="Studholme D.J."/>
        </authorList>
    </citation>
    <scope>NUCLEOTIDE SEQUENCE [LARGE SCALE GENOMIC DNA]</scope>
    <source>
        <strain evidence="2 3">NJM0002</strain>
    </source>
</reference>
<feature type="region of interest" description="Disordered" evidence="1">
    <location>
        <begin position="91"/>
        <end position="127"/>
    </location>
</feature>
<dbReference type="Proteomes" id="UP000285060">
    <property type="component" value="Unassembled WGS sequence"/>
</dbReference>
<dbReference type="EMBL" id="QUSY01001387">
    <property type="protein sequence ID" value="RHY25131.1"/>
    <property type="molecule type" value="Genomic_DNA"/>
</dbReference>
<evidence type="ECO:0000256" key="1">
    <source>
        <dbReference type="SAM" id="MobiDB-lite"/>
    </source>
</evidence>
<protein>
    <recommendedName>
        <fullName evidence="4">Peptidase A2 domain-containing protein</fullName>
    </recommendedName>
</protein>
<sequence length="323" mass="36222">MEAHNEEPVELDALKRCLQIAVQFDMKILDANSRVSRMLDNLMRALKIVVTKLLQLQRNKVLKADVFRFIKWLRQFVVGYQLYGGVEEEKPAKAPVEVRPRSEQRQISHGYSRSHGSNDRKPNVAPTVHGALKTDKEVGFERPKVKCLKCQSTEHRVREHPGITDDEVKKLIDEFYASRRGVNAMKNSDKSNSMECRATLDDVLVLPRVLLDSGSDESLVSNGLLQALERLELAAAQGDAASAVQGADLGDVHWTRGLKAWVDEQSPQINLLIGRPVMERLGFSVDGMLVDALKKRQTWEVGDLGDGEDAYGRRIVTTLKKDG</sequence>
<name>A0A3R6ZK24_9STRA</name>
<dbReference type="AlphaFoldDB" id="A0A3R6ZK24"/>
<proteinExistence type="predicted"/>
<gene>
    <name evidence="2" type="ORF">DYB32_008507</name>
</gene>
<evidence type="ECO:0000313" key="2">
    <source>
        <dbReference type="EMBL" id="RHY25131.1"/>
    </source>
</evidence>
<feature type="compositionally biased region" description="Basic and acidic residues" evidence="1">
    <location>
        <begin position="91"/>
        <end position="106"/>
    </location>
</feature>
<evidence type="ECO:0000313" key="3">
    <source>
        <dbReference type="Proteomes" id="UP000285060"/>
    </source>
</evidence>
<dbReference type="VEuPathDB" id="FungiDB:H310_11566"/>